<name>A0AAW2QC63_9LAMI</name>
<feature type="compositionally biased region" description="Polar residues" evidence="1">
    <location>
        <begin position="115"/>
        <end position="135"/>
    </location>
</feature>
<gene>
    <name evidence="2" type="ORF">Sangu_0628600</name>
</gene>
<protein>
    <submittedName>
        <fullName evidence="2">Uncharacterized protein</fullName>
    </submittedName>
</protein>
<feature type="region of interest" description="Disordered" evidence="1">
    <location>
        <begin position="1"/>
        <end position="30"/>
    </location>
</feature>
<evidence type="ECO:0000313" key="2">
    <source>
        <dbReference type="EMBL" id="KAL0365310.1"/>
    </source>
</evidence>
<organism evidence="2">
    <name type="scientific">Sesamum angustifolium</name>
    <dbReference type="NCBI Taxonomy" id="2727405"/>
    <lineage>
        <taxon>Eukaryota</taxon>
        <taxon>Viridiplantae</taxon>
        <taxon>Streptophyta</taxon>
        <taxon>Embryophyta</taxon>
        <taxon>Tracheophyta</taxon>
        <taxon>Spermatophyta</taxon>
        <taxon>Magnoliopsida</taxon>
        <taxon>eudicotyledons</taxon>
        <taxon>Gunneridae</taxon>
        <taxon>Pentapetalae</taxon>
        <taxon>asterids</taxon>
        <taxon>lamiids</taxon>
        <taxon>Lamiales</taxon>
        <taxon>Pedaliaceae</taxon>
        <taxon>Sesamum</taxon>
    </lineage>
</organism>
<dbReference type="EMBL" id="JACGWK010000003">
    <property type="protein sequence ID" value="KAL0365310.1"/>
    <property type="molecule type" value="Genomic_DNA"/>
</dbReference>
<reference evidence="2" key="2">
    <citation type="journal article" date="2024" name="Plant">
        <title>Genomic evolution and insights into agronomic trait innovations of Sesamum species.</title>
        <authorList>
            <person name="Miao H."/>
            <person name="Wang L."/>
            <person name="Qu L."/>
            <person name="Liu H."/>
            <person name="Sun Y."/>
            <person name="Le M."/>
            <person name="Wang Q."/>
            <person name="Wei S."/>
            <person name="Zheng Y."/>
            <person name="Lin W."/>
            <person name="Duan Y."/>
            <person name="Cao H."/>
            <person name="Xiong S."/>
            <person name="Wang X."/>
            <person name="Wei L."/>
            <person name="Li C."/>
            <person name="Ma Q."/>
            <person name="Ju M."/>
            <person name="Zhao R."/>
            <person name="Li G."/>
            <person name="Mu C."/>
            <person name="Tian Q."/>
            <person name="Mei H."/>
            <person name="Zhang T."/>
            <person name="Gao T."/>
            <person name="Zhang H."/>
        </authorList>
    </citation>
    <scope>NUCLEOTIDE SEQUENCE</scope>
    <source>
        <strain evidence="2">G01</strain>
    </source>
</reference>
<sequence length="149" mass="16516">MKKKKKKKKDLSMVSDASSGPPHLNEEERYGGNVDANGNINGCFYHYPFTPQYCPETGTKTEIIDVGNITPLCLTTLLALPFTISPILVSPEQEACSPRWRMCWNIHKATPPPSLRSTITKSSPSNHNCSKTSGSKIKGGNDAMKRRRH</sequence>
<reference evidence="2" key="1">
    <citation type="submission" date="2020-06" db="EMBL/GenBank/DDBJ databases">
        <authorList>
            <person name="Li T."/>
            <person name="Hu X."/>
            <person name="Zhang T."/>
            <person name="Song X."/>
            <person name="Zhang H."/>
            <person name="Dai N."/>
            <person name="Sheng W."/>
            <person name="Hou X."/>
            <person name="Wei L."/>
        </authorList>
    </citation>
    <scope>NUCLEOTIDE SEQUENCE</scope>
    <source>
        <strain evidence="2">G01</strain>
        <tissue evidence="2">Leaf</tissue>
    </source>
</reference>
<dbReference type="AlphaFoldDB" id="A0AAW2QC63"/>
<comment type="caution">
    <text evidence="2">The sequence shown here is derived from an EMBL/GenBank/DDBJ whole genome shotgun (WGS) entry which is preliminary data.</text>
</comment>
<feature type="region of interest" description="Disordered" evidence="1">
    <location>
        <begin position="114"/>
        <end position="149"/>
    </location>
</feature>
<evidence type="ECO:0000256" key="1">
    <source>
        <dbReference type="SAM" id="MobiDB-lite"/>
    </source>
</evidence>
<proteinExistence type="predicted"/>
<accession>A0AAW2QC63</accession>